<reference evidence="2" key="1">
    <citation type="journal article" date="2020" name="Stud. Mycol.">
        <title>101 Dothideomycetes genomes: a test case for predicting lifestyles and emergence of pathogens.</title>
        <authorList>
            <person name="Haridas S."/>
            <person name="Albert R."/>
            <person name="Binder M."/>
            <person name="Bloem J."/>
            <person name="Labutti K."/>
            <person name="Salamov A."/>
            <person name="Andreopoulos B."/>
            <person name="Baker S."/>
            <person name="Barry K."/>
            <person name="Bills G."/>
            <person name="Bluhm B."/>
            <person name="Cannon C."/>
            <person name="Castanera R."/>
            <person name="Culley D."/>
            <person name="Daum C."/>
            <person name="Ezra D."/>
            <person name="Gonzalez J."/>
            <person name="Henrissat B."/>
            <person name="Kuo A."/>
            <person name="Liang C."/>
            <person name="Lipzen A."/>
            <person name="Lutzoni F."/>
            <person name="Magnuson J."/>
            <person name="Mondo S."/>
            <person name="Nolan M."/>
            <person name="Ohm R."/>
            <person name="Pangilinan J."/>
            <person name="Park H.-J."/>
            <person name="Ramirez L."/>
            <person name="Alfaro M."/>
            <person name="Sun H."/>
            <person name="Tritt A."/>
            <person name="Yoshinaga Y."/>
            <person name="Zwiers L.-H."/>
            <person name="Turgeon B."/>
            <person name="Goodwin S."/>
            <person name="Spatafora J."/>
            <person name="Crous P."/>
            <person name="Grigoriev I."/>
        </authorList>
    </citation>
    <scope>NUCLEOTIDE SEQUENCE</scope>
    <source>
        <strain evidence="2">CBS 675.92</strain>
    </source>
</reference>
<accession>A0A6A5U8T9</accession>
<evidence type="ECO:0000313" key="3">
    <source>
        <dbReference type="Proteomes" id="UP000800035"/>
    </source>
</evidence>
<dbReference type="OrthoDB" id="2333384at2759"/>
<feature type="region of interest" description="Disordered" evidence="1">
    <location>
        <begin position="406"/>
        <end position="446"/>
    </location>
</feature>
<proteinExistence type="predicted"/>
<feature type="compositionally biased region" description="Acidic residues" evidence="1">
    <location>
        <begin position="412"/>
        <end position="424"/>
    </location>
</feature>
<evidence type="ECO:0008006" key="4">
    <source>
        <dbReference type="Google" id="ProtNLM"/>
    </source>
</evidence>
<name>A0A6A5U8T9_9PLEO</name>
<organism evidence="2 3">
    <name type="scientific">Byssothecium circinans</name>
    <dbReference type="NCBI Taxonomy" id="147558"/>
    <lineage>
        <taxon>Eukaryota</taxon>
        <taxon>Fungi</taxon>
        <taxon>Dikarya</taxon>
        <taxon>Ascomycota</taxon>
        <taxon>Pezizomycotina</taxon>
        <taxon>Dothideomycetes</taxon>
        <taxon>Pleosporomycetidae</taxon>
        <taxon>Pleosporales</taxon>
        <taxon>Massarineae</taxon>
        <taxon>Massarinaceae</taxon>
        <taxon>Byssothecium</taxon>
    </lineage>
</organism>
<dbReference type="Proteomes" id="UP000800035">
    <property type="component" value="Unassembled WGS sequence"/>
</dbReference>
<dbReference type="AlphaFoldDB" id="A0A6A5U8T9"/>
<sequence>MIIRTNRPNRPIYISLTNPGEILTINSPVRGKVLIDPRSRPSRVTISFFGRTRACITRRTGSNSLSTYKTKPLFFTYTLELFASESQGESYDILKHGVTVNNRVELPFSFRFPEKTPPKRGVSRVKDKFNHQEGDELPPSFLFTANLGFRVTNGDQQSVEYMLEAKLFVSSPTPEEEVRCRLRFLPPAPANTPDASVLVRTSQSYYMHQPKNGLWIRSYRLLPDWDPEERLRDRIKIGLKSWSNAPYANFKIEARCSCVLTVEQPVRFNLVVEHLRRSEEIPQPPVIYLRRIRVRLQSNIHVCVPAGFSLTSSEYKEMHTYKPVLLDARYDEGDGLLVYDGMEICTKPLLVSAVPAFRTYALGLDHVLEVYIWGECAKEKFEVVPLHGKVFIVPPPTLDFAPNRIEDGEREAVDEEQPVVEEGDGAPPGLDDDIRPPRYQAFNTDT</sequence>
<evidence type="ECO:0000313" key="2">
    <source>
        <dbReference type="EMBL" id="KAF1961094.1"/>
    </source>
</evidence>
<keyword evidence="3" id="KW-1185">Reference proteome</keyword>
<dbReference type="Gene3D" id="2.60.40.640">
    <property type="match status" value="1"/>
</dbReference>
<evidence type="ECO:0000256" key="1">
    <source>
        <dbReference type="SAM" id="MobiDB-lite"/>
    </source>
</evidence>
<dbReference type="EMBL" id="ML976981">
    <property type="protein sequence ID" value="KAF1961094.1"/>
    <property type="molecule type" value="Genomic_DNA"/>
</dbReference>
<protein>
    <recommendedName>
        <fullName evidence="4">Arrestin-like N-terminal domain-containing protein</fullName>
    </recommendedName>
</protein>
<gene>
    <name evidence="2" type="ORF">CC80DRAFT_229896</name>
</gene>
<dbReference type="InterPro" id="IPR014752">
    <property type="entry name" value="Arrestin-like_C"/>
</dbReference>